<dbReference type="AntiFam" id="ANF00149">
    <property type="entry name" value="Shadow ORF (opposite cshA)"/>
</dbReference>
<comment type="caution">
    <text evidence="1">The sequence shown here is derived from an EMBL/GenBank/DDBJ whole genome shotgun (WGS) entry which is preliminary data.</text>
</comment>
<dbReference type="GeneID" id="78774951"/>
<dbReference type="EMBL" id="WUAV01000003">
    <property type="protein sequence ID" value="KAF1761699.1"/>
    <property type="molecule type" value="Genomic_DNA"/>
</dbReference>
<dbReference type="CTD" id="78774951"/>
<dbReference type="AlphaFoldDB" id="A0A6A5H3X2"/>
<evidence type="ECO:0000313" key="1">
    <source>
        <dbReference type="EMBL" id="KAF1761699.1"/>
    </source>
</evidence>
<organism evidence="1 2">
    <name type="scientific">Caenorhabditis remanei</name>
    <name type="common">Caenorhabditis vulgaris</name>
    <dbReference type="NCBI Taxonomy" id="31234"/>
    <lineage>
        <taxon>Eukaryota</taxon>
        <taxon>Metazoa</taxon>
        <taxon>Ecdysozoa</taxon>
        <taxon>Nematoda</taxon>
        <taxon>Chromadorea</taxon>
        <taxon>Rhabditida</taxon>
        <taxon>Rhabditina</taxon>
        <taxon>Rhabditomorpha</taxon>
        <taxon>Rhabditoidea</taxon>
        <taxon>Rhabditidae</taxon>
        <taxon>Peloderinae</taxon>
        <taxon>Caenorhabditis</taxon>
    </lineage>
</organism>
<name>A0A6A5H3X2_CAERE</name>
<dbReference type="Proteomes" id="UP000483820">
    <property type="component" value="Chromosome III"/>
</dbReference>
<accession>A0A6A5H3X2</accession>
<sequence>MDVVFTVRWEIVVDNKGDLKSSVISKILENRYKSYLLNVNTTSQDIGGDEDTGRSGAELAHDSVTFCLSEFVLLDKNTNWITHEAIGNVKNLRWHCSREKNDLNVLWHGAENVVNLILESTRQHLVSLVENEHLDSGGVKSVSVDHVSNTSWSSDDDMDSILKLALIIANASSSDTWKNVHIEQVRSRIITYLDQAVGVDHRRSVHIIFSIGHDRWV</sequence>
<evidence type="ECO:0000313" key="2">
    <source>
        <dbReference type="Proteomes" id="UP000483820"/>
    </source>
</evidence>
<dbReference type="RefSeq" id="XP_053587194.1">
    <property type="nucleotide sequence ID" value="XM_053727617.1"/>
</dbReference>
<dbReference type="KEGG" id="crq:GCK72_009955"/>
<reference evidence="1 2" key="1">
    <citation type="submission" date="2019-12" db="EMBL/GenBank/DDBJ databases">
        <title>Chromosome-level assembly of the Caenorhabditis remanei genome.</title>
        <authorList>
            <person name="Teterina A.A."/>
            <person name="Willis J.H."/>
            <person name="Phillips P.C."/>
        </authorList>
    </citation>
    <scope>NUCLEOTIDE SEQUENCE [LARGE SCALE GENOMIC DNA]</scope>
    <source>
        <strain evidence="1 2">PX506</strain>
        <tissue evidence="1">Whole organism</tissue>
    </source>
</reference>
<proteinExistence type="predicted"/>
<protein>
    <submittedName>
        <fullName evidence="1">Uncharacterized protein</fullName>
    </submittedName>
</protein>
<gene>
    <name evidence="1" type="ORF">GCK72_009955</name>
</gene>